<evidence type="ECO:0000313" key="4">
    <source>
        <dbReference type="Proteomes" id="UP001292094"/>
    </source>
</evidence>
<reference evidence="3" key="1">
    <citation type="submission" date="2023-11" db="EMBL/GenBank/DDBJ databases">
        <title>Genome assemblies of two species of porcelain crab, Petrolisthes cinctipes and Petrolisthes manimaculis (Anomura: Porcellanidae).</title>
        <authorList>
            <person name="Angst P."/>
        </authorList>
    </citation>
    <scope>NUCLEOTIDE SEQUENCE</scope>
    <source>
        <strain evidence="3">PB745_02</strain>
        <tissue evidence="3">Gill</tissue>
    </source>
</reference>
<dbReference type="EMBL" id="JAWZYT010001807">
    <property type="protein sequence ID" value="KAK4309025.1"/>
    <property type="molecule type" value="Genomic_DNA"/>
</dbReference>
<feature type="coiled-coil region" evidence="1">
    <location>
        <begin position="292"/>
        <end position="319"/>
    </location>
</feature>
<organism evidence="3 4">
    <name type="scientific">Petrolisthes manimaculis</name>
    <dbReference type="NCBI Taxonomy" id="1843537"/>
    <lineage>
        <taxon>Eukaryota</taxon>
        <taxon>Metazoa</taxon>
        <taxon>Ecdysozoa</taxon>
        <taxon>Arthropoda</taxon>
        <taxon>Crustacea</taxon>
        <taxon>Multicrustacea</taxon>
        <taxon>Malacostraca</taxon>
        <taxon>Eumalacostraca</taxon>
        <taxon>Eucarida</taxon>
        <taxon>Decapoda</taxon>
        <taxon>Pleocyemata</taxon>
        <taxon>Anomura</taxon>
        <taxon>Galatheoidea</taxon>
        <taxon>Porcellanidae</taxon>
        <taxon>Petrolisthes</taxon>
    </lineage>
</organism>
<name>A0AAE1PKN3_9EUCA</name>
<sequence length="404" mass="42875">MVQDNPPTATAQAHHNPLVPHGIEPSLQFPTTEYLEKNFHKPDLQKRCREMDISKVWVTKDELINMILQKSQPVLQVQDYPDPASPPLGDLGTTSTSSDDRETSPSPPDDLGPATPTPSDDRGLTVTLSPGDQGPITPPPPGDQGPIAPPPPGDQGPIAPPPPGDQGPTTPLSPGDQGPIAPPPPGNQGPATPPSPGNQGPTAPPPTSDQGLATPPPPTSDQGLATPPPPTSNQTQASASPVITNTVSTPFDISKLVTQNVEELINVRRDIASIKTKLETKDLEIEYLSTEIKVAYSIIETLQQRVSELEQQANKSSRDVVDVAGPPSPTHCLLLGDSNLRGVIRSDLADTCSVRTITEANMDLLRSWLTPLSSLYIPWRNHQPPSSPIVTFPSPASCTSYDCS</sequence>
<feature type="compositionally biased region" description="Pro residues" evidence="2">
    <location>
        <begin position="180"/>
        <end position="207"/>
    </location>
</feature>
<accession>A0AAE1PKN3</accession>
<feature type="compositionally biased region" description="Pro residues" evidence="2">
    <location>
        <begin position="136"/>
        <end position="165"/>
    </location>
</feature>
<keyword evidence="4" id="KW-1185">Reference proteome</keyword>
<evidence type="ECO:0000313" key="3">
    <source>
        <dbReference type="EMBL" id="KAK4309025.1"/>
    </source>
</evidence>
<feature type="region of interest" description="Disordered" evidence="2">
    <location>
        <begin position="1"/>
        <end position="25"/>
    </location>
</feature>
<protein>
    <submittedName>
        <fullName evidence="3">Uncharacterized protein</fullName>
    </submittedName>
</protein>
<evidence type="ECO:0000256" key="2">
    <source>
        <dbReference type="SAM" id="MobiDB-lite"/>
    </source>
</evidence>
<evidence type="ECO:0000256" key="1">
    <source>
        <dbReference type="SAM" id="Coils"/>
    </source>
</evidence>
<feature type="compositionally biased region" description="Polar residues" evidence="2">
    <location>
        <begin position="232"/>
        <end position="241"/>
    </location>
</feature>
<proteinExistence type="predicted"/>
<feature type="region of interest" description="Disordered" evidence="2">
    <location>
        <begin position="77"/>
        <end position="241"/>
    </location>
</feature>
<comment type="caution">
    <text evidence="3">The sequence shown here is derived from an EMBL/GenBank/DDBJ whole genome shotgun (WGS) entry which is preliminary data.</text>
</comment>
<dbReference type="AlphaFoldDB" id="A0AAE1PKN3"/>
<dbReference type="Proteomes" id="UP001292094">
    <property type="component" value="Unassembled WGS sequence"/>
</dbReference>
<gene>
    <name evidence="3" type="ORF">Pmani_019285</name>
</gene>
<feature type="compositionally biased region" description="Polar residues" evidence="2">
    <location>
        <begin position="1"/>
        <end position="13"/>
    </location>
</feature>
<feature type="compositionally biased region" description="Low complexity" evidence="2">
    <location>
        <begin position="166"/>
        <end position="179"/>
    </location>
</feature>
<keyword evidence="1" id="KW-0175">Coiled coil</keyword>